<evidence type="ECO:0008006" key="3">
    <source>
        <dbReference type="Google" id="ProtNLM"/>
    </source>
</evidence>
<dbReference type="GO" id="GO:0030420">
    <property type="term" value="P:establishment of competence for transformation"/>
    <property type="evidence" value="ECO:0007669"/>
    <property type="project" value="InterPro"/>
</dbReference>
<gene>
    <name evidence="1" type="ORF">C4B60_12755</name>
</gene>
<dbReference type="Proteomes" id="UP000239047">
    <property type="component" value="Unassembled WGS sequence"/>
</dbReference>
<organism evidence="1 2">
    <name type="scientific">Jeotgalibacillus proteolyticus</name>
    <dbReference type="NCBI Taxonomy" id="2082395"/>
    <lineage>
        <taxon>Bacteria</taxon>
        <taxon>Bacillati</taxon>
        <taxon>Bacillota</taxon>
        <taxon>Bacilli</taxon>
        <taxon>Bacillales</taxon>
        <taxon>Caryophanaceae</taxon>
        <taxon>Jeotgalibacillus</taxon>
    </lineage>
</organism>
<comment type="caution">
    <text evidence="1">The sequence shown here is derived from an EMBL/GenBank/DDBJ whole genome shotgun (WGS) entry which is preliminary data.</text>
</comment>
<dbReference type="RefSeq" id="WP_104058387.1">
    <property type="nucleotide sequence ID" value="NZ_PREZ01000004.1"/>
</dbReference>
<evidence type="ECO:0000313" key="2">
    <source>
        <dbReference type="Proteomes" id="UP000239047"/>
    </source>
</evidence>
<proteinExistence type="predicted"/>
<dbReference type="Pfam" id="PF06338">
    <property type="entry name" value="ComK"/>
    <property type="match status" value="1"/>
</dbReference>
<keyword evidence="2" id="KW-1185">Reference proteome</keyword>
<accession>A0A2S5GBM0</accession>
<name>A0A2S5GBM0_9BACL</name>
<sequence>MTYLLDNDYYVRKTTFALLPAEHMTHQTIIHDIQGTYYSNRTMKELLEEACLRGGSKMSGRLEAAKYTLGIRNKIPLIIDPFNHIYAFPTHSHKNLLNAWIFLDHIKAIKPHPEYSKQANFDLHNGLTITAKCSYSTAQSQFARTSQLCYVHTIKAMRHPG</sequence>
<reference evidence="1 2" key="1">
    <citation type="submission" date="2018-02" db="EMBL/GenBank/DDBJ databases">
        <title>Jeotgalibacillus proteolyticum sp. nov. a protease producing bacterium isolated from ocean sediments of Laizhou Bay.</title>
        <authorList>
            <person name="Li Y."/>
        </authorList>
    </citation>
    <scope>NUCLEOTIDE SEQUENCE [LARGE SCALE GENOMIC DNA]</scope>
    <source>
        <strain evidence="1 2">22-7</strain>
    </source>
</reference>
<dbReference type="AlphaFoldDB" id="A0A2S5GBM0"/>
<dbReference type="OrthoDB" id="2417337at2"/>
<protein>
    <recommendedName>
        <fullName evidence="3">Competence protein</fullName>
    </recommendedName>
</protein>
<evidence type="ECO:0000313" key="1">
    <source>
        <dbReference type="EMBL" id="PPA70437.1"/>
    </source>
</evidence>
<dbReference type="InterPro" id="IPR010461">
    <property type="entry name" value="ComK"/>
</dbReference>
<dbReference type="EMBL" id="PREZ01000004">
    <property type="protein sequence ID" value="PPA70437.1"/>
    <property type="molecule type" value="Genomic_DNA"/>
</dbReference>